<evidence type="ECO:0000313" key="14">
    <source>
        <dbReference type="Proteomes" id="UP000254033"/>
    </source>
</evidence>
<evidence type="ECO:0000313" key="11">
    <source>
        <dbReference type="EMBL" id="STX36962.1"/>
    </source>
</evidence>
<dbReference type="Proteomes" id="UP000251942">
    <property type="component" value="Unassembled WGS sequence"/>
</dbReference>
<dbReference type="PATRIC" id="fig|453.4.peg.301"/>
<keyword evidence="6" id="KW-0811">Translocation</keyword>
<keyword evidence="7" id="KW-0472">Membrane</keyword>
<dbReference type="GO" id="GO:0016020">
    <property type="term" value="C:membrane"/>
    <property type="evidence" value="ECO:0007669"/>
    <property type="project" value="UniProtKB-ARBA"/>
</dbReference>
<keyword evidence="12" id="KW-1185">Reference proteome</keyword>
<evidence type="ECO:0000256" key="3">
    <source>
        <dbReference type="ARBA" id="ARBA00022692"/>
    </source>
</evidence>
<gene>
    <name evidence="9" type="primary">tatB</name>
    <name evidence="9" type="ORF">Lfee_0275</name>
    <name evidence="11" type="ORF">NCTC11978_00110</name>
    <name evidence="10" type="ORF">NCTC12022_02198</name>
</gene>
<evidence type="ECO:0000256" key="7">
    <source>
        <dbReference type="ARBA" id="ARBA00023136"/>
    </source>
</evidence>
<dbReference type="OrthoDB" id="5653976at2"/>
<evidence type="ECO:0000313" key="9">
    <source>
        <dbReference type="EMBL" id="KTD03874.1"/>
    </source>
</evidence>
<evidence type="ECO:0000313" key="13">
    <source>
        <dbReference type="Proteomes" id="UP000251942"/>
    </source>
</evidence>
<dbReference type="Gene3D" id="1.20.5.3310">
    <property type="match status" value="1"/>
</dbReference>
<evidence type="ECO:0000256" key="4">
    <source>
        <dbReference type="ARBA" id="ARBA00022927"/>
    </source>
</evidence>
<keyword evidence="3" id="KW-0812">Transmembrane</keyword>
<reference evidence="13 14" key="2">
    <citation type="submission" date="2018-06" db="EMBL/GenBank/DDBJ databases">
        <authorList>
            <consortium name="Pathogen Informatics"/>
            <person name="Doyle S."/>
        </authorList>
    </citation>
    <scope>NUCLEOTIDE SEQUENCE [LARGE SCALE GENOMIC DNA]</scope>
    <source>
        <strain evidence="11 14">NCTC11978</strain>
        <strain evidence="10 13">NCTC12022</strain>
    </source>
</reference>
<name>A0A0W0U771_9GAMM</name>
<comment type="subcellular location">
    <subcellularLocation>
        <location evidence="1">Membrane</location>
        <topology evidence="1">Single-pass membrane protein</topology>
    </subcellularLocation>
</comment>
<dbReference type="Proteomes" id="UP000054698">
    <property type="component" value="Unassembled WGS sequence"/>
</dbReference>
<proteinExistence type="predicted"/>
<dbReference type="EMBL" id="UASS01000022">
    <property type="protein sequence ID" value="SPX61458.1"/>
    <property type="molecule type" value="Genomic_DNA"/>
</dbReference>
<dbReference type="InterPro" id="IPR003369">
    <property type="entry name" value="TatA/B/E"/>
</dbReference>
<dbReference type="STRING" id="453.Lfee_0275"/>
<dbReference type="Pfam" id="PF02416">
    <property type="entry name" value="TatA_B_E"/>
    <property type="match status" value="1"/>
</dbReference>
<protein>
    <submittedName>
        <fullName evidence="10">Sec-independent protein translocase protein TatB</fullName>
    </submittedName>
    <submittedName>
        <fullName evidence="9">TatB protein (Twin arginine translocation)</fullName>
    </submittedName>
</protein>
<keyword evidence="2" id="KW-0813">Transport</keyword>
<evidence type="ECO:0000313" key="12">
    <source>
        <dbReference type="Proteomes" id="UP000054698"/>
    </source>
</evidence>
<dbReference type="Proteomes" id="UP000254033">
    <property type="component" value="Unassembled WGS sequence"/>
</dbReference>
<sequence length="77" mass="8752">MSSGELLLTFLVAIVVFGPSKLPMLAEHLGKLARHLNRLKEQVTTFWQNQLSEQQLKENTRKAEKADAAYQQEDKPS</sequence>
<dbReference type="AlphaFoldDB" id="A0A0W0U771"/>
<dbReference type="RefSeq" id="WP_058443497.1">
    <property type="nucleotide sequence ID" value="NZ_CAAAHT010000009.1"/>
</dbReference>
<evidence type="ECO:0000256" key="5">
    <source>
        <dbReference type="ARBA" id="ARBA00022989"/>
    </source>
</evidence>
<evidence type="ECO:0000256" key="8">
    <source>
        <dbReference type="SAM" id="MobiDB-lite"/>
    </source>
</evidence>
<keyword evidence="5" id="KW-1133">Transmembrane helix</keyword>
<feature type="region of interest" description="Disordered" evidence="8">
    <location>
        <begin position="57"/>
        <end position="77"/>
    </location>
</feature>
<evidence type="ECO:0000256" key="6">
    <source>
        <dbReference type="ARBA" id="ARBA00023010"/>
    </source>
</evidence>
<evidence type="ECO:0000256" key="1">
    <source>
        <dbReference type="ARBA" id="ARBA00004167"/>
    </source>
</evidence>
<reference evidence="9 12" key="1">
    <citation type="submission" date="2015-11" db="EMBL/GenBank/DDBJ databases">
        <title>Genomic analysis of 38 Legionella species identifies large and diverse effector repertoires.</title>
        <authorList>
            <person name="Burstein D."/>
            <person name="Amaro F."/>
            <person name="Zusman T."/>
            <person name="Lifshitz Z."/>
            <person name="Cohen O."/>
            <person name="Gilbert J.A."/>
            <person name="Pupko T."/>
            <person name="Shuman H.A."/>
            <person name="Segal G."/>
        </authorList>
    </citation>
    <scope>NUCLEOTIDE SEQUENCE [LARGE SCALE GENOMIC DNA]</scope>
    <source>
        <strain evidence="9 12">WO-44C</strain>
    </source>
</reference>
<accession>A0A0W0U771</accession>
<evidence type="ECO:0000313" key="10">
    <source>
        <dbReference type="EMBL" id="SPX61458.1"/>
    </source>
</evidence>
<dbReference type="GO" id="GO:0015031">
    <property type="term" value="P:protein transport"/>
    <property type="evidence" value="ECO:0007669"/>
    <property type="project" value="UniProtKB-KW"/>
</dbReference>
<dbReference type="EMBL" id="UGNY01000001">
    <property type="protein sequence ID" value="STX36962.1"/>
    <property type="molecule type" value="Genomic_DNA"/>
</dbReference>
<evidence type="ECO:0000256" key="2">
    <source>
        <dbReference type="ARBA" id="ARBA00022448"/>
    </source>
</evidence>
<keyword evidence="4" id="KW-0653">Protein transport</keyword>
<organism evidence="9 12">
    <name type="scientific">Legionella feeleii</name>
    <dbReference type="NCBI Taxonomy" id="453"/>
    <lineage>
        <taxon>Bacteria</taxon>
        <taxon>Pseudomonadati</taxon>
        <taxon>Pseudomonadota</taxon>
        <taxon>Gammaproteobacteria</taxon>
        <taxon>Legionellales</taxon>
        <taxon>Legionellaceae</taxon>
        <taxon>Legionella</taxon>
    </lineage>
</organism>
<dbReference type="EMBL" id="LNYB01000012">
    <property type="protein sequence ID" value="KTD03874.1"/>
    <property type="molecule type" value="Genomic_DNA"/>
</dbReference>